<evidence type="ECO:0000256" key="2">
    <source>
        <dbReference type="ARBA" id="ARBA00007615"/>
    </source>
</evidence>
<evidence type="ECO:0000256" key="5">
    <source>
        <dbReference type="ARBA" id="ARBA00022448"/>
    </source>
</evidence>
<evidence type="ECO:0000313" key="11">
    <source>
        <dbReference type="EMBL" id="KRG20212.1"/>
    </source>
</evidence>
<dbReference type="EMBL" id="LKHV01000001">
    <property type="protein sequence ID" value="KRG20212.1"/>
    <property type="molecule type" value="Genomic_DNA"/>
</dbReference>
<dbReference type="InterPro" id="IPR004564">
    <property type="entry name" value="OM_lipoprot_carrier_LolA-like"/>
</dbReference>
<protein>
    <recommendedName>
        <fullName evidence="4 10">Outer-membrane lipoprotein carrier protein</fullName>
    </recommendedName>
</protein>
<comment type="similarity">
    <text evidence="2 10">Belongs to the LolA family.</text>
</comment>
<dbReference type="EMBL" id="LKHV02000001">
    <property type="protein sequence ID" value="MCS5708211.1"/>
    <property type="molecule type" value="Genomic_DNA"/>
</dbReference>
<evidence type="ECO:0000313" key="13">
    <source>
        <dbReference type="Proteomes" id="UP000051494"/>
    </source>
</evidence>
<dbReference type="HAMAP" id="MF_00240">
    <property type="entry name" value="LolA"/>
    <property type="match status" value="1"/>
</dbReference>
<reference evidence="12" key="3">
    <citation type="submission" date="2021-06" db="EMBL/GenBank/DDBJ databases">
        <title>Genomic Description and Analysis of Intracellular Bacteria, Candidatus Berkiella cookevillensis and Candidatus Berkiella aquae.</title>
        <authorList>
            <person name="Kidane D.T."/>
            <person name="Mehari Y.T."/>
            <person name="Rice F.C."/>
            <person name="Arivett B.A."/>
            <person name="Farone A.L."/>
            <person name="Berk S.G."/>
            <person name="Farone M.B."/>
        </authorList>
    </citation>
    <scope>NUCLEOTIDE SEQUENCE</scope>
    <source>
        <strain evidence="12">CC99</strain>
    </source>
</reference>
<evidence type="ECO:0000256" key="3">
    <source>
        <dbReference type="ARBA" id="ARBA00011245"/>
    </source>
</evidence>
<sequence precursor="true">MLRLVTSFILLTSVSIAYAIPADQKFVKLVENIKSFEASFTQNISDDKGDSISSMKGDIKVLRPGKFYWKSNPPDAIIVVADGSFLWTYDIELEQVTKQELAKALSSSPAAVLIGSTHQLLTDFKVSELQTGECQSSQKSCFALTPIKADETFQDIQLTFNNNQLVEVKMNDPLGQHIHTQFTKITVNGHVKENLFKFSPPAGVDVIKPST</sequence>
<dbReference type="GO" id="GO:0042953">
    <property type="term" value="P:lipoprotein transport"/>
    <property type="evidence" value="ECO:0007669"/>
    <property type="project" value="InterPro"/>
</dbReference>
<dbReference type="InterPro" id="IPR018323">
    <property type="entry name" value="OM_lipoprot_carrier_LolA_Pbac"/>
</dbReference>
<evidence type="ECO:0000256" key="7">
    <source>
        <dbReference type="ARBA" id="ARBA00022764"/>
    </source>
</evidence>
<keyword evidence="9 10" id="KW-0143">Chaperone</keyword>
<dbReference type="PATRIC" id="fig|1590042.3.peg.450"/>
<proteinExistence type="inferred from homology"/>
<dbReference type="CDD" id="cd16325">
    <property type="entry name" value="LolA"/>
    <property type="match status" value="1"/>
</dbReference>
<name>A0A0Q9YTE9_9GAMM</name>
<dbReference type="Pfam" id="PF03548">
    <property type="entry name" value="LolA"/>
    <property type="match status" value="1"/>
</dbReference>
<dbReference type="Gene3D" id="2.50.20.10">
    <property type="entry name" value="Lipoprotein localisation LolA/LolB/LppX"/>
    <property type="match status" value="1"/>
</dbReference>
<evidence type="ECO:0000256" key="6">
    <source>
        <dbReference type="ARBA" id="ARBA00022729"/>
    </source>
</evidence>
<feature type="chain" id="PRO_5043058963" description="Outer-membrane lipoprotein carrier protein" evidence="10">
    <location>
        <begin position="20"/>
        <end position="211"/>
    </location>
</feature>
<dbReference type="GO" id="GO:0042597">
    <property type="term" value="C:periplasmic space"/>
    <property type="evidence" value="ECO:0007669"/>
    <property type="project" value="UniProtKB-SubCell"/>
</dbReference>
<dbReference type="RefSeq" id="WP_057623163.1">
    <property type="nucleotide sequence ID" value="NZ_LKHV02000001.1"/>
</dbReference>
<comment type="subunit">
    <text evidence="3 10">Monomer.</text>
</comment>
<accession>A0A0Q9YTE9</accession>
<evidence type="ECO:0000256" key="9">
    <source>
        <dbReference type="ARBA" id="ARBA00023186"/>
    </source>
</evidence>
<dbReference type="PANTHER" id="PTHR35869:SF1">
    <property type="entry name" value="OUTER-MEMBRANE LIPOPROTEIN CARRIER PROTEIN"/>
    <property type="match status" value="1"/>
</dbReference>
<gene>
    <name evidence="10 11" type="primary">lolA</name>
    <name evidence="11" type="ORF">CC99x_00434</name>
    <name evidence="12" type="ORF">CC99x_004765</name>
</gene>
<dbReference type="Proteomes" id="UP000051494">
    <property type="component" value="Unassembled WGS sequence"/>
</dbReference>
<evidence type="ECO:0000256" key="8">
    <source>
        <dbReference type="ARBA" id="ARBA00022927"/>
    </source>
</evidence>
<keyword evidence="6 10" id="KW-0732">Signal</keyword>
<dbReference type="STRING" id="437022.CC99x_00434"/>
<keyword evidence="13" id="KW-1185">Reference proteome</keyword>
<keyword evidence="11" id="KW-0449">Lipoprotein</keyword>
<comment type="function">
    <text evidence="10">Participates in the translocation of lipoproteins from the inner membrane to the outer membrane. Only forms a complex with a lipoprotein if the residue after the N-terminal Cys is not an aspartate (The Asp acts as a targeting signal to indicate that the lipoprotein should stay in the inner membrane).</text>
</comment>
<feature type="signal peptide" evidence="10">
    <location>
        <begin position="1"/>
        <end position="19"/>
    </location>
</feature>
<evidence type="ECO:0000256" key="4">
    <source>
        <dbReference type="ARBA" id="ARBA00014035"/>
    </source>
</evidence>
<evidence type="ECO:0000313" key="12">
    <source>
        <dbReference type="EMBL" id="MCS5708211.1"/>
    </source>
</evidence>
<keyword evidence="7 10" id="KW-0574">Periplasm</keyword>
<organism evidence="11">
    <name type="scientific">Candidatus Berkiella cookevillensis</name>
    <dbReference type="NCBI Taxonomy" id="437022"/>
    <lineage>
        <taxon>Bacteria</taxon>
        <taxon>Pseudomonadati</taxon>
        <taxon>Pseudomonadota</taxon>
        <taxon>Gammaproteobacteria</taxon>
        <taxon>Candidatus Berkiellales</taxon>
        <taxon>Candidatus Berkiellaceae</taxon>
        <taxon>Candidatus Berkiella</taxon>
    </lineage>
</organism>
<dbReference type="GO" id="GO:0044874">
    <property type="term" value="P:lipoprotein localization to outer membrane"/>
    <property type="evidence" value="ECO:0007669"/>
    <property type="project" value="UniProtKB-UniRule"/>
</dbReference>
<comment type="subcellular location">
    <subcellularLocation>
        <location evidence="1 10">Periplasm</location>
    </subcellularLocation>
</comment>
<dbReference type="OrthoDB" id="9787361at2"/>
<dbReference type="NCBIfam" id="TIGR00547">
    <property type="entry name" value="lolA"/>
    <property type="match status" value="1"/>
</dbReference>
<reference evidence="12" key="2">
    <citation type="journal article" date="2016" name="Genome Announc.">
        <title>Draft Genome Sequences of Two Novel Amoeba-Resistant Intranuclear Bacteria, 'Candidatus Berkiella cookevillensis' and 'Candidatus Berkiella aquae'.</title>
        <authorList>
            <person name="Mehari Y.T."/>
            <person name="Arivett B.A."/>
            <person name="Farone A.L."/>
            <person name="Gunderson J.H."/>
            <person name="Farone M.B."/>
        </authorList>
    </citation>
    <scope>NUCLEOTIDE SEQUENCE</scope>
    <source>
        <strain evidence="12">CC99</strain>
    </source>
</reference>
<keyword evidence="8 10" id="KW-0653">Protein transport</keyword>
<reference evidence="11" key="1">
    <citation type="submission" date="2015-09" db="EMBL/GenBank/DDBJ databases">
        <title>Draft Genome Sequences of Two Novel Amoeba-resistant Intranuclear Bacteria, Candidatus Berkiella cookevillensis and Candidatus Berkiella aquae.</title>
        <authorList>
            <person name="Mehari Y.T."/>
            <person name="Arivett B.A."/>
            <person name="Farone A.L."/>
            <person name="Gunderson J.H."/>
            <person name="Farone M.B."/>
        </authorList>
    </citation>
    <scope>NUCLEOTIDE SEQUENCE [LARGE SCALE GENOMIC DNA]</scope>
    <source>
        <strain evidence="11">CC99</strain>
    </source>
</reference>
<dbReference type="InterPro" id="IPR029046">
    <property type="entry name" value="LolA/LolB/LppX"/>
</dbReference>
<keyword evidence="5 10" id="KW-0813">Transport</keyword>
<comment type="caution">
    <text evidence="11">The sequence shown here is derived from an EMBL/GenBank/DDBJ whole genome shotgun (WGS) entry which is preliminary data.</text>
</comment>
<evidence type="ECO:0000256" key="10">
    <source>
        <dbReference type="HAMAP-Rule" id="MF_00240"/>
    </source>
</evidence>
<dbReference type="AlphaFoldDB" id="A0A0Q9YTE9"/>
<evidence type="ECO:0000256" key="1">
    <source>
        <dbReference type="ARBA" id="ARBA00004418"/>
    </source>
</evidence>
<dbReference type="SUPFAM" id="SSF89392">
    <property type="entry name" value="Prokaryotic lipoproteins and lipoprotein localization factors"/>
    <property type="match status" value="1"/>
</dbReference>
<dbReference type="PANTHER" id="PTHR35869">
    <property type="entry name" value="OUTER-MEMBRANE LIPOPROTEIN CARRIER PROTEIN"/>
    <property type="match status" value="1"/>
</dbReference>